<gene>
    <name evidence="1" type="ORF">H6H03_28150</name>
</gene>
<dbReference type="RefSeq" id="WP_190958288.1">
    <property type="nucleotide sequence ID" value="NZ_JACJTU010000036.1"/>
</dbReference>
<keyword evidence="2" id="KW-1185">Reference proteome</keyword>
<reference evidence="1 2" key="1">
    <citation type="journal article" date="2020" name="ISME J.">
        <title>Comparative genomics reveals insights into cyanobacterial evolution and habitat adaptation.</title>
        <authorList>
            <person name="Chen M.Y."/>
            <person name="Teng W.K."/>
            <person name="Zhao L."/>
            <person name="Hu C.X."/>
            <person name="Zhou Y.K."/>
            <person name="Han B.P."/>
            <person name="Song L.R."/>
            <person name="Shu W.S."/>
        </authorList>
    </citation>
    <scope>NUCLEOTIDE SEQUENCE [LARGE SCALE GENOMIC DNA]</scope>
    <source>
        <strain evidence="1 2">FACHB-159</strain>
    </source>
</reference>
<comment type="caution">
    <text evidence="1">The sequence shown here is derived from an EMBL/GenBank/DDBJ whole genome shotgun (WGS) entry which is preliminary data.</text>
</comment>
<sequence length="45" mass="5072">MGDRSTNLQFIVTTIFTQEMIIAATTISVSNLVDEILPERGFIER</sequence>
<name>A0ABR8KHD3_9NOSO</name>
<protein>
    <submittedName>
        <fullName evidence="1">Uncharacterized protein</fullName>
    </submittedName>
</protein>
<organism evidence="1 2">
    <name type="scientific">Nostoc paludosum FACHB-159</name>
    <dbReference type="NCBI Taxonomy" id="2692908"/>
    <lineage>
        <taxon>Bacteria</taxon>
        <taxon>Bacillati</taxon>
        <taxon>Cyanobacteriota</taxon>
        <taxon>Cyanophyceae</taxon>
        <taxon>Nostocales</taxon>
        <taxon>Nostocaceae</taxon>
        <taxon>Nostoc</taxon>
    </lineage>
</organism>
<evidence type="ECO:0000313" key="1">
    <source>
        <dbReference type="EMBL" id="MBD2737715.1"/>
    </source>
</evidence>
<dbReference type="EMBL" id="JACJTU010000036">
    <property type="protein sequence ID" value="MBD2737715.1"/>
    <property type="molecule type" value="Genomic_DNA"/>
</dbReference>
<accession>A0ABR8KHD3</accession>
<dbReference type="Proteomes" id="UP000637383">
    <property type="component" value="Unassembled WGS sequence"/>
</dbReference>
<proteinExistence type="predicted"/>
<evidence type="ECO:0000313" key="2">
    <source>
        <dbReference type="Proteomes" id="UP000637383"/>
    </source>
</evidence>